<reference evidence="2" key="2">
    <citation type="submission" date="2014-03" db="EMBL/GenBank/DDBJ databases">
        <authorList>
            <person name="Genoscope - CEA"/>
        </authorList>
    </citation>
    <scope>NUCLEOTIDE SEQUENCE</scope>
</reference>
<dbReference type="STRING" id="8022.A0A060XBR8"/>
<evidence type="ECO:0000256" key="1">
    <source>
        <dbReference type="SAM" id="Phobius"/>
    </source>
</evidence>
<keyword evidence="1" id="KW-0812">Transmembrane</keyword>
<name>A0A060XBR8_ONCMY</name>
<dbReference type="PaxDb" id="8022-A0A060XBR8"/>
<protein>
    <submittedName>
        <fullName evidence="2">Uncharacterized protein</fullName>
    </submittedName>
</protein>
<accession>A0A060XBR8</accession>
<evidence type="ECO:0000313" key="3">
    <source>
        <dbReference type="Proteomes" id="UP000193380"/>
    </source>
</evidence>
<dbReference type="AlphaFoldDB" id="A0A060XBR8"/>
<feature type="transmembrane region" description="Helical" evidence="1">
    <location>
        <begin position="25"/>
        <end position="47"/>
    </location>
</feature>
<dbReference type="Gene3D" id="1.10.3080.10">
    <property type="entry name" value="Clc chloride channel"/>
    <property type="match status" value="1"/>
</dbReference>
<gene>
    <name evidence="2" type="ORF">GSONMT00005552001</name>
</gene>
<organism evidence="2 3">
    <name type="scientific">Oncorhynchus mykiss</name>
    <name type="common">Rainbow trout</name>
    <name type="synonym">Salmo gairdneri</name>
    <dbReference type="NCBI Taxonomy" id="8022"/>
    <lineage>
        <taxon>Eukaryota</taxon>
        <taxon>Metazoa</taxon>
        <taxon>Chordata</taxon>
        <taxon>Craniata</taxon>
        <taxon>Vertebrata</taxon>
        <taxon>Euteleostomi</taxon>
        <taxon>Actinopterygii</taxon>
        <taxon>Neopterygii</taxon>
        <taxon>Teleostei</taxon>
        <taxon>Protacanthopterygii</taxon>
        <taxon>Salmoniformes</taxon>
        <taxon>Salmonidae</taxon>
        <taxon>Salmoninae</taxon>
        <taxon>Oncorhynchus</taxon>
    </lineage>
</organism>
<reference evidence="2" key="1">
    <citation type="journal article" date="2014" name="Nat. Commun.">
        <title>The rainbow trout genome provides novel insights into evolution after whole-genome duplication in vertebrates.</title>
        <authorList>
            <person name="Berthelot C."/>
            <person name="Brunet F."/>
            <person name="Chalopin D."/>
            <person name="Juanchich A."/>
            <person name="Bernard M."/>
            <person name="Noel B."/>
            <person name="Bento P."/>
            <person name="Da Silva C."/>
            <person name="Labadie K."/>
            <person name="Alberti A."/>
            <person name="Aury J.M."/>
            <person name="Louis A."/>
            <person name="Dehais P."/>
            <person name="Bardou P."/>
            <person name="Montfort J."/>
            <person name="Klopp C."/>
            <person name="Cabau C."/>
            <person name="Gaspin C."/>
            <person name="Thorgaard G.H."/>
            <person name="Boussaha M."/>
            <person name="Quillet E."/>
            <person name="Guyomard R."/>
            <person name="Galiana D."/>
            <person name="Bobe J."/>
            <person name="Volff J.N."/>
            <person name="Genet C."/>
            <person name="Wincker P."/>
            <person name="Jaillon O."/>
            <person name="Roest Crollius H."/>
            <person name="Guiguen Y."/>
        </authorList>
    </citation>
    <scope>NUCLEOTIDE SEQUENCE [LARGE SCALE GENOMIC DNA]</scope>
</reference>
<sequence>MGVVGGLLGAFFNYINKRLDKYRRVLESLLVAMVTTVGIFVASITLANVATWPPPQPTTVQRRYFQPR</sequence>
<dbReference type="EMBL" id="FR905162">
    <property type="protein sequence ID" value="CDQ76672.1"/>
    <property type="molecule type" value="Genomic_DNA"/>
</dbReference>
<dbReference type="Proteomes" id="UP000193380">
    <property type="component" value="Unassembled WGS sequence"/>
</dbReference>
<keyword evidence="1" id="KW-1133">Transmembrane helix</keyword>
<proteinExistence type="predicted"/>
<keyword evidence="1" id="KW-0472">Membrane</keyword>
<evidence type="ECO:0000313" key="2">
    <source>
        <dbReference type="EMBL" id="CDQ76672.1"/>
    </source>
</evidence>